<gene>
    <name evidence="2" type="ORF">QH73_0007020</name>
</gene>
<keyword evidence="1" id="KW-0812">Transmembrane</keyword>
<organism evidence="2 3">
    <name type="scientific">Scytonema millei VB511283</name>
    <dbReference type="NCBI Taxonomy" id="1245923"/>
    <lineage>
        <taxon>Bacteria</taxon>
        <taxon>Bacillati</taxon>
        <taxon>Cyanobacteriota</taxon>
        <taxon>Cyanophyceae</taxon>
        <taxon>Nostocales</taxon>
        <taxon>Scytonemataceae</taxon>
        <taxon>Scytonema</taxon>
    </lineage>
</organism>
<accession>A0A9X5I415</accession>
<dbReference type="OrthoDB" id="451488at2"/>
<dbReference type="AlphaFoldDB" id="A0A9X5I415"/>
<sequence>MIKRSPVREDLPQTLLFELTPQHALNFFLGAIVILAIASLGVQFGLYYLPEYPSKTILSGLLFVDCESNIPTMYSVLTLILCSVILGFIANAKRAMRGAYINYWMTLSVIFLFLAIDEFASLHEKLIEPIHLKLNTSGFLYFAWVIPGAAFTFVCLLIFTRFLGHLPTQTRRLFLLAGSLYVGGTLGMEMIGGYYSSLITDRNNIIYSVIVTIEESLEMLGVAVFIYSLLHYISYYMKGTGLRINIVASKKKRRSA</sequence>
<evidence type="ECO:0000313" key="3">
    <source>
        <dbReference type="Proteomes" id="UP000031532"/>
    </source>
</evidence>
<feature type="transmembrane region" description="Helical" evidence="1">
    <location>
        <begin position="101"/>
        <end position="121"/>
    </location>
</feature>
<dbReference type="EMBL" id="JTJC03000001">
    <property type="protein sequence ID" value="NHC34411.1"/>
    <property type="molecule type" value="Genomic_DNA"/>
</dbReference>
<keyword evidence="3" id="KW-1185">Reference proteome</keyword>
<reference evidence="2 3" key="1">
    <citation type="journal article" date="2015" name="Genome Announc.">
        <title>Draft Genome Sequence of the Terrestrial Cyanobacterium Scytonema millei VB511283, Isolated from Eastern India.</title>
        <authorList>
            <person name="Sen D."/>
            <person name="Chandrababunaidu M.M."/>
            <person name="Singh D."/>
            <person name="Sanghi N."/>
            <person name="Ghorai A."/>
            <person name="Mishra G.P."/>
            <person name="Madduluri M."/>
            <person name="Adhikary S.P."/>
            <person name="Tripathy S."/>
        </authorList>
    </citation>
    <scope>NUCLEOTIDE SEQUENCE [LARGE SCALE GENOMIC DNA]</scope>
    <source>
        <strain evidence="2 3">VB511283</strain>
    </source>
</reference>
<name>A0A9X5I415_9CYAN</name>
<dbReference type="RefSeq" id="WP_132866715.1">
    <property type="nucleotide sequence ID" value="NZ_JTJC03000001.1"/>
</dbReference>
<dbReference type="Proteomes" id="UP000031532">
    <property type="component" value="Unassembled WGS sequence"/>
</dbReference>
<keyword evidence="1" id="KW-0472">Membrane</keyword>
<proteinExistence type="predicted"/>
<feature type="transmembrane region" description="Helical" evidence="1">
    <location>
        <begin position="70"/>
        <end position="89"/>
    </location>
</feature>
<feature type="transmembrane region" description="Helical" evidence="1">
    <location>
        <begin position="174"/>
        <end position="196"/>
    </location>
</feature>
<feature type="transmembrane region" description="Helical" evidence="1">
    <location>
        <begin position="141"/>
        <end position="162"/>
    </location>
</feature>
<feature type="transmembrane region" description="Helical" evidence="1">
    <location>
        <begin position="216"/>
        <end position="235"/>
    </location>
</feature>
<protein>
    <submittedName>
        <fullName evidence="2">Uncharacterized protein</fullName>
    </submittedName>
</protein>
<keyword evidence="1" id="KW-1133">Transmembrane helix</keyword>
<evidence type="ECO:0000256" key="1">
    <source>
        <dbReference type="SAM" id="Phobius"/>
    </source>
</evidence>
<evidence type="ECO:0000313" key="2">
    <source>
        <dbReference type="EMBL" id="NHC34411.1"/>
    </source>
</evidence>
<comment type="caution">
    <text evidence="2">The sequence shown here is derived from an EMBL/GenBank/DDBJ whole genome shotgun (WGS) entry which is preliminary data.</text>
</comment>
<feature type="transmembrane region" description="Helical" evidence="1">
    <location>
        <begin position="27"/>
        <end position="50"/>
    </location>
</feature>